<feature type="domain" description="Response regulatory" evidence="3">
    <location>
        <begin position="14"/>
        <end position="129"/>
    </location>
</feature>
<evidence type="ECO:0000256" key="1">
    <source>
        <dbReference type="ARBA" id="ARBA00022553"/>
    </source>
</evidence>
<sequence length="139" mass="15556">MTNGKGGREVDRKRVILIGDRWETQMLAACALEGAGYDAITLFDKRRAVEAVKDIKPDLVLLDMDLPKLRSVQIVRSLRRDAATQNVPIIGIVSSGEEQAVAGRFNGLADVFPQPFDKRTLLRKVRKVLRDGRTERNGR</sequence>
<dbReference type="Proteomes" id="UP000000323">
    <property type="component" value="Chromosome 1"/>
</dbReference>
<evidence type="ECO:0000256" key="2">
    <source>
        <dbReference type="PROSITE-ProRule" id="PRU00169"/>
    </source>
</evidence>
<organism evidence="4 5">
    <name type="scientific">Thermobaculum terrenum (strain ATCC BAA-798 / CCMEE 7001 / YNP1)</name>
    <dbReference type="NCBI Taxonomy" id="525904"/>
    <lineage>
        <taxon>Bacteria</taxon>
        <taxon>Bacillati</taxon>
        <taxon>Chloroflexota</taxon>
        <taxon>Chloroflexia</taxon>
        <taxon>Candidatus Thermobaculales</taxon>
        <taxon>Candidatus Thermobaculaceae</taxon>
        <taxon>Thermobaculum</taxon>
    </lineage>
</organism>
<dbReference type="eggNOG" id="COG0745">
    <property type="taxonomic scope" value="Bacteria"/>
</dbReference>
<dbReference type="PANTHER" id="PTHR44591:SF3">
    <property type="entry name" value="RESPONSE REGULATORY DOMAIN-CONTAINING PROTEIN"/>
    <property type="match status" value="1"/>
</dbReference>
<evidence type="ECO:0000313" key="4">
    <source>
        <dbReference type="EMBL" id="ACZ42351.1"/>
    </source>
</evidence>
<dbReference type="InterPro" id="IPR001789">
    <property type="entry name" value="Sig_transdc_resp-reg_receiver"/>
</dbReference>
<protein>
    <submittedName>
        <fullName evidence="4">Response regulator receiver protein</fullName>
    </submittedName>
</protein>
<dbReference type="PANTHER" id="PTHR44591">
    <property type="entry name" value="STRESS RESPONSE REGULATOR PROTEIN 1"/>
    <property type="match status" value="1"/>
</dbReference>
<keyword evidence="1 2" id="KW-0597">Phosphoprotein</keyword>
<dbReference type="Pfam" id="PF00072">
    <property type="entry name" value="Response_reg"/>
    <property type="match status" value="1"/>
</dbReference>
<dbReference type="InterPro" id="IPR011006">
    <property type="entry name" value="CheY-like_superfamily"/>
</dbReference>
<dbReference type="GO" id="GO:0000160">
    <property type="term" value="P:phosphorelay signal transduction system"/>
    <property type="evidence" value="ECO:0007669"/>
    <property type="project" value="InterPro"/>
</dbReference>
<dbReference type="InterPro" id="IPR050595">
    <property type="entry name" value="Bact_response_regulator"/>
</dbReference>
<proteinExistence type="predicted"/>
<evidence type="ECO:0000259" key="3">
    <source>
        <dbReference type="PROSITE" id="PS50110"/>
    </source>
</evidence>
<reference evidence="5" key="1">
    <citation type="journal article" date="2010" name="Stand. Genomic Sci.">
        <title>Complete genome sequence of 'Thermobaculum terrenum' type strain (YNP1).</title>
        <authorList>
            <person name="Kiss H."/>
            <person name="Cleland D."/>
            <person name="Lapidus A."/>
            <person name="Lucas S."/>
            <person name="Glavina Del Rio T."/>
            <person name="Nolan M."/>
            <person name="Tice H."/>
            <person name="Han C."/>
            <person name="Goodwin L."/>
            <person name="Pitluck S."/>
            <person name="Liolios K."/>
            <person name="Ivanova N."/>
            <person name="Mavromatis K."/>
            <person name="Ovchinnikova G."/>
            <person name="Pati A."/>
            <person name="Chen A."/>
            <person name="Palaniappan K."/>
            <person name="Land M."/>
            <person name="Hauser L."/>
            <person name="Chang Y."/>
            <person name="Jeffries C."/>
            <person name="Lu M."/>
            <person name="Brettin T."/>
            <person name="Detter J."/>
            <person name="Goker M."/>
            <person name="Tindall B."/>
            <person name="Beck B."/>
            <person name="McDermott T."/>
            <person name="Woyke T."/>
            <person name="Bristow J."/>
            <person name="Eisen J."/>
            <person name="Markowitz V."/>
            <person name="Hugenholtz P."/>
            <person name="Kyrpides N."/>
            <person name="Klenk H."/>
            <person name="Cheng J."/>
        </authorList>
    </citation>
    <scope>NUCLEOTIDE SEQUENCE [LARGE SCALE GENOMIC DNA]</scope>
    <source>
        <strain evidence="5">ATCC BAA-798 / YNP1</strain>
    </source>
</reference>
<keyword evidence="5" id="KW-1185">Reference proteome</keyword>
<name>D1CC36_THET1</name>
<accession>D1CC36</accession>
<dbReference type="KEGG" id="ttr:Tter_1445"/>
<evidence type="ECO:0000313" key="5">
    <source>
        <dbReference type="Proteomes" id="UP000000323"/>
    </source>
</evidence>
<dbReference type="EMBL" id="CP001825">
    <property type="protein sequence ID" value="ACZ42351.1"/>
    <property type="molecule type" value="Genomic_DNA"/>
</dbReference>
<gene>
    <name evidence="4" type="ordered locus">Tter_1445</name>
</gene>
<dbReference type="SMART" id="SM00448">
    <property type="entry name" value="REC"/>
    <property type="match status" value="1"/>
</dbReference>
<feature type="modified residue" description="4-aspartylphosphate" evidence="2">
    <location>
        <position position="63"/>
    </location>
</feature>
<dbReference type="SUPFAM" id="SSF52172">
    <property type="entry name" value="CheY-like"/>
    <property type="match status" value="1"/>
</dbReference>
<dbReference type="HOGENOM" id="CLU_000445_69_17_0"/>
<dbReference type="STRING" id="525904.Tter_1445"/>
<dbReference type="Gene3D" id="3.40.50.2300">
    <property type="match status" value="1"/>
</dbReference>
<dbReference type="AlphaFoldDB" id="D1CC36"/>
<dbReference type="PROSITE" id="PS50110">
    <property type="entry name" value="RESPONSE_REGULATORY"/>
    <property type="match status" value="1"/>
</dbReference>